<keyword evidence="4" id="KW-1185">Reference proteome</keyword>
<name>A0A4V2JQG0_9BACT</name>
<dbReference type="EMBL" id="QPGR01000010">
    <property type="protein sequence ID" value="TBR80293.1"/>
    <property type="molecule type" value="Genomic_DNA"/>
</dbReference>
<keyword evidence="2" id="KW-0812">Transmembrane</keyword>
<protein>
    <recommendedName>
        <fullName evidence="5">Pilus assembly protein PilO</fullName>
    </recommendedName>
</protein>
<reference evidence="3 4" key="1">
    <citation type="submission" date="2018-07" db="EMBL/GenBank/DDBJ databases">
        <title>Campylobacter zealandensis sp. nov., isolated from birds and water in New Zealand.</title>
        <authorList>
            <person name="Wilkinson D.A."/>
            <person name="Biggs P.J."/>
            <person name="French N.P."/>
            <person name="Midwinter A.C."/>
        </authorList>
    </citation>
    <scope>NUCLEOTIDE SEQUENCE [LARGE SCALE GENOMIC DNA]</scope>
    <source>
        <strain evidence="3 4">B423b</strain>
    </source>
</reference>
<dbReference type="InterPro" id="IPR014717">
    <property type="entry name" value="Transl_elong_EF1B/ribsomal_bS6"/>
</dbReference>
<gene>
    <name evidence="3" type="ORF">DU473_05860</name>
</gene>
<comment type="caution">
    <text evidence="3">The sequence shown here is derived from an EMBL/GenBank/DDBJ whole genome shotgun (WGS) entry which is preliminary data.</text>
</comment>
<keyword evidence="2" id="KW-0472">Membrane</keyword>
<evidence type="ECO:0000313" key="4">
    <source>
        <dbReference type="Proteomes" id="UP000292583"/>
    </source>
</evidence>
<evidence type="ECO:0000313" key="3">
    <source>
        <dbReference type="EMBL" id="TBR80293.1"/>
    </source>
</evidence>
<keyword evidence="2" id="KW-1133">Transmembrane helix</keyword>
<dbReference type="Proteomes" id="UP000292583">
    <property type="component" value="Unassembled WGS sequence"/>
</dbReference>
<accession>A0A4V2JQG0</accession>
<dbReference type="AlphaFoldDB" id="A0A4V2JQG0"/>
<feature type="transmembrane region" description="Helical" evidence="2">
    <location>
        <begin position="17"/>
        <end position="42"/>
    </location>
</feature>
<keyword evidence="1" id="KW-0175">Coiled coil</keyword>
<evidence type="ECO:0000256" key="1">
    <source>
        <dbReference type="SAM" id="Coils"/>
    </source>
</evidence>
<sequence length="182" mass="21888">MIDLNISFKNLNLREKILLLIFLVIFAFFLAFKTYEFLFVFIDELSIDEQNIYNQKTELSNLKTKQKELQDILAKQTEKISLYNKQINKFKHSYEEYIEEIEILAKKYNIIFENIQNSHTEFNYIQKYNVFLIARGDFKNLLEFILALENSKFYLNIKSIDIENLKSINLELKLTLNFIILK</sequence>
<organism evidence="3 4">
    <name type="scientific">Campylobacter novaezeelandiae</name>
    <dbReference type="NCBI Taxonomy" id="2267891"/>
    <lineage>
        <taxon>Bacteria</taxon>
        <taxon>Pseudomonadati</taxon>
        <taxon>Campylobacterota</taxon>
        <taxon>Epsilonproteobacteria</taxon>
        <taxon>Campylobacterales</taxon>
        <taxon>Campylobacteraceae</taxon>
        <taxon>Campylobacter</taxon>
    </lineage>
</organism>
<dbReference type="Gene3D" id="3.30.70.60">
    <property type="match status" value="1"/>
</dbReference>
<dbReference type="RefSeq" id="WP_131163858.1">
    <property type="nucleotide sequence ID" value="NZ_CP076657.1"/>
</dbReference>
<evidence type="ECO:0000256" key="2">
    <source>
        <dbReference type="SAM" id="Phobius"/>
    </source>
</evidence>
<evidence type="ECO:0008006" key="5">
    <source>
        <dbReference type="Google" id="ProtNLM"/>
    </source>
</evidence>
<proteinExistence type="predicted"/>
<feature type="coiled-coil region" evidence="1">
    <location>
        <begin position="59"/>
        <end position="107"/>
    </location>
</feature>